<reference evidence="3 4" key="1">
    <citation type="journal article" date="2017" name="Gigascience">
        <title>Genome sequence of the small brown planthopper, Laodelphax striatellus.</title>
        <authorList>
            <person name="Zhu J."/>
            <person name="Jiang F."/>
            <person name="Wang X."/>
            <person name="Yang P."/>
            <person name="Bao Y."/>
            <person name="Zhao W."/>
            <person name="Wang W."/>
            <person name="Lu H."/>
            <person name="Wang Q."/>
            <person name="Cui N."/>
            <person name="Li J."/>
            <person name="Chen X."/>
            <person name="Luo L."/>
            <person name="Yu J."/>
            <person name="Kang L."/>
            <person name="Cui F."/>
        </authorList>
    </citation>
    <scope>NUCLEOTIDE SEQUENCE [LARGE SCALE GENOMIC DNA]</scope>
    <source>
        <strain evidence="3">Lst14</strain>
    </source>
</reference>
<comment type="caution">
    <text evidence="3">The sequence shown here is derived from an EMBL/GenBank/DDBJ whole genome shotgun (WGS) entry which is preliminary data.</text>
</comment>
<dbReference type="AlphaFoldDB" id="A0A482WZJ8"/>
<dbReference type="Proteomes" id="UP000291343">
    <property type="component" value="Unassembled WGS sequence"/>
</dbReference>
<feature type="region of interest" description="Disordered" evidence="1">
    <location>
        <begin position="22"/>
        <end position="164"/>
    </location>
</feature>
<feature type="compositionally biased region" description="Pro residues" evidence="1">
    <location>
        <begin position="79"/>
        <end position="88"/>
    </location>
</feature>
<feature type="signal peptide" evidence="2">
    <location>
        <begin position="1"/>
        <end position="20"/>
    </location>
</feature>
<evidence type="ECO:0000313" key="3">
    <source>
        <dbReference type="EMBL" id="RZF38611.1"/>
    </source>
</evidence>
<evidence type="ECO:0000313" key="4">
    <source>
        <dbReference type="Proteomes" id="UP000291343"/>
    </source>
</evidence>
<dbReference type="EMBL" id="QKKF02022116">
    <property type="protein sequence ID" value="RZF38611.1"/>
    <property type="molecule type" value="Genomic_DNA"/>
</dbReference>
<keyword evidence="2" id="KW-0732">Signal</keyword>
<gene>
    <name evidence="3" type="ORF">LSTR_LSTR010710</name>
</gene>
<feature type="compositionally biased region" description="Low complexity" evidence="1">
    <location>
        <begin position="149"/>
        <end position="164"/>
    </location>
</feature>
<feature type="chain" id="PRO_5019809456" evidence="2">
    <location>
        <begin position="21"/>
        <end position="164"/>
    </location>
</feature>
<dbReference type="InParanoid" id="A0A482WZJ8"/>
<evidence type="ECO:0000256" key="2">
    <source>
        <dbReference type="SAM" id="SignalP"/>
    </source>
</evidence>
<sequence length="164" mass="16386">MKNIIALVFLAVILHQNVLASKRKAAASPQYGGSPSGSSGSSARSGPAMSTPKTPSPGPAGAYRSPSPYGPPGFASPAPGTPPTPGTPGIPGTPGTPVHNPGGLDYLFAAGRGGNSPQYYPQYPPSPSPPASPQNAPYSPGDAWSTTASPARGSPSTRRSSPRK</sequence>
<evidence type="ECO:0000256" key="1">
    <source>
        <dbReference type="SAM" id="MobiDB-lite"/>
    </source>
</evidence>
<keyword evidence="4" id="KW-1185">Reference proteome</keyword>
<feature type="compositionally biased region" description="Pro residues" evidence="1">
    <location>
        <begin position="122"/>
        <end position="132"/>
    </location>
</feature>
<proteinExistence type="predicted"/>
<feature type="compositionally biased region" description="Low complexity" evidence="1">
    <location>
        <begin position="26"/>
        <end position="50"/>
    </location>
</feature>
<organism evidence="3 4">
    <name type="scientific">Laodelphax striatellus</name>
    <name type="common">Small brown planthopper</name>
    <name type="synonym">Delphax striatella</name>
    <dbReference type="NCBI Taxonomy" id="195883"/>
    <lineage>
        <taxon>Eukaryota</taxon>
        <taxon>Metazoa</taxon>
        <taxon>Ecdysozoa</taxon>
        <taxon>Arthropoda</taxon>
        <taxon>Hexapoda</taxon>
        <taxon>Insecta</taxon>
        <taxon>Pterygota</taxon>
        <taxon>Neoptera</taxon>
        <taxon>Paraneoptera</taxon>
        <taxon>Hemiptera</taxon>
        <taxon>Auchenorrhyncha</taxon>
        <taxon>Fulgoroidea</taxon>
        <taxon>Delphacidae</taxon>
        <taxon>Criomorphinae</taxon>
        <taxon>Laodelphax</taxon>
    </lineage>
</organism>
<protein>
    <submittedName>
        <fullName evidence="3">Uncharacterized protein</fullName>
    </submittedName>
</protein>
<accession>A0A482WZJ8</accession>
<name>A0A482WZJ8_LAOST</name>